<dbReference type="EMBL" id="JAMXIB010000023">
    <property type="protein sequence ID" value="MCO5726078.1"/>
    <property type="molecule type" value="Genomic_DNA"/>
</dbReference>
<protein>
    <recommendedName>
        <fullName evidence="3">Nuclear transport factor 2 family protein</fullName>
    </recommendedName>
</protein>
<sequence>MKKPIALLILLALGCAPQPEKVSEAEAIRVVEGFFEALDVDNDDPGLLDRYTTADFLIYEASKKMTKAEFVEFASGSPALETDWELSDFRVSTDYNSAHVSLFNRGTFVGQVDSVKLRLNLEWLESAYLVKENDSLKIKFYFSDNVGRSTDTIQ</sequence>
<proteinExistence type="predicted"/>
<dbReference type="RefSeq" id="WP_252742450.1">
    <property type="nucleotide sequence ID" value="NZ_JAMXIB010000023.1"/>
</dbReference>
<dbReference type="PROSITE" id="PS51257">
    <property type="entry name" value="PROKAR_LIPOPROTEIN"/>
    <property type="match status" value="1"/>
</dbReference>
<reference evidence="1 2" key="1">
    <citation type="submission" date="2022-06" db="EMBL/GenBank/DDBJ databases">
        <authorList>
            <person name="Xuan X."/>
        </authorList>
    </citation>
    <scope>NUCLEOTIDE SEQUENCE [LARGE SCALE GENOMIC DNA]</scope>
    <source>
        <strain evidence="1 2">2V75</strain>
    </source>
</reference>
<keyword evidence="2" id="KW-1185">Reference proteome</keyword>
<evidence type="ECO:0008006" key="3">
    <source>
        <dbReference type="Google" id="ProtNLM"/>
    </source>
</evidence>
<gene>
    <name evidence="1" type="ORF">NG653_14550</name>
</gene>
<dbReference type="Proteomes" id="UP001206312">
    <property type="component" value="Unassembled WGS sequence"/>
</dbReference>
<evidence type="ECO:0000313" key="2">
    <source>
        <dbReference type="Proteomes" id="UP001206312"/>
    </source>
</evidence>
<comment type="caution">
    <text evidence="1">The sequence shown here is derived from an EMBL/GenBank/DDBJ whole genome shotgun (WGS) entry which is preliminary data.</text>
</comment>
<evidence type="ECO:0000313" key="1">
    <source>
        <dbReference type="EMBL" id="MCO5726078.1"/>
    </source>
</evidence>
<organism evidence="1 2">
    <name type="scientific">Robiginitalea marina</name>
    <dbReference type="NCBI Taxonomy" id="2954105"/>
    <lineage>
        <taxon>Bacteria</taxon>
        <taxon>Pseudomonadati</taxon>
        <taxon>Bacteroidota</taxon>
        <taxon>Flavobacteriia</taxon>
        <taxon>Flavobacteriales</taxon>
        <taxon>Flavobacteriaceae</taxon>
        <taxon>Robiginitalea</taxon>
    </lineage>
</organism>
<name>A0ABT1B1B5_9FLAO</name>
<accession>A0ABT1B1B5</accession>